<evidence type="ECO:0000313" key="5">
    <source>
        <dbReference type="Proteomes" id="UP000305196"/>
    </source>
</evidence>
<evidence type="ECO:0000256" key="1">
    <source>
        <dbReference type="SAM" id="Coils"/>
    </source>
</evidence>
<dbReference type="Pfam" id="PF05795">
    <property type="entry name" value="Plasmodium_Vir"/>
    <property type="match status" value="1"/>
</dbReference>
<feature type="compositionally biased region" description="Polar residues" evidence="2">
    <location>
        <begin position="232"/>
        <end position="242"/>
    </location>
</feature>
<dbReference type="VEuPathDB" id="PlasmoDB:PVX_073190"/>
<keyword evidence="1" id="KW-0175">Coiled coil</keyword>
<dbReference type="PROSITE" id="PS50206">
    <property type="entry name" value="RHODANESE_3"/>
    <property type="match status" value="1"/>
</dbReference>
<organism evidence="4 5">
    <name type="scientific">Plasmodium vivax</name>
    <name type="common">malaria parasite P. vivax</name>
    <dbReference type="NCBI Taxonomy" id="5855"/>
    <lineage>
        <taxon>Eukaryota</taxon>
        <taxon>Sar</taxon>
        <taxon>Alveolata</taxon>
        <taxon>Apicomplexa</taxon>
        <taxon>Aconoidasida</taxon>
        <taxon>Haemosporida</taxon>
        <taxon>Plasmodiidae</taxon>
        <taxon>Plasmodium</taxon>
        <taxon>Plasmodium (Plasmodium)</taxon>
    </lineage>
</organism>
<dbReference type="Proteomes" id="UP000305196">
    <property type="component" value="Unassembled WGS sequence"/>
</dbReference>
<dbReference type="AlphaFoldDB" id="A0A1G4E3H0"/>
<dbReference type="VEuPathDB" id="PlasmoDB:PVW1_000029400"/>
<dbReference type="VEuPathDB" id="PlasmoDB:PVPAM_000036600"/>
<dbReference type="EMBL" id="FLYI01000513">
    <property type="protein sequence ID" value="SCA60838.1"/>
    <property type="molecule type" value="Genomic_DNA"/>
</dbReference>
<gene>
    <name evidence="4" type="ORF">PVC01_000130200</name>
</gene>
<dbReference type="InterPro" id="IPR001763">
    <property type="entry name" value="Rhodanese-like_dom"/>
</dbReference>
<name>A0A1G4E3H0_PLAVI</name>
<evidence type="ECO:0000313" key="4">
    <source>
        <dbReference type="EMBL" id="SCA60838.1"/>
    </source>
</evidence>
<feature type="coiled-coil region" evidence="1">
    <location>
        <begin position="180"/>
        <end position="207"/>
    </location>
</feature>
<dbReference type="InterPro" id="IPR008780">
    <property type="entry name" value="Plasmodium_Vir"/>
</dbReference>
<evidence type="ECO:0000259" key="3">
    <source>
        <dbReference type="PROSITE" id="PS50206"/>
    </source>
</evidence>
<evidence type="ECO:0000256" key="2">
    <source>
        <dbReference type="SAM" id="MobiDB-lite"/>
    </source>
</evidence>
<protein>
    <submittedName>
        <fullName evidence="4">Vir protein, putative</fullName>
    </submittedName>
</protein>
<accession>A0A1G4E3H0</accession>
<reference evidence="4 5" key="1">
    <citation type="submission" date="2016-07" db="EMBL/GenBank/DDBJ databases">
        <authorList>
            <consortium name="Pathogen Informatics"/>
        </authorList>
    </citation>
    <scope>NUCLEOTIDE SEQUENCE [LARGE SCALE GENOMIC DNA]</scope>
</reference>
<dbReference type="VEuPathDB" id="PlasmoDB:PVP01_0003610"/>
<feature type="domain" description="Rhodanese" evidence="3">
    <location>
        <begin position="409"/>
        <end position="432"/>
    </location>
</feature>
<sequence length="433" mass="50411">MTKPEPETEYFNYHDYSNLKTDMNPPYPFPNDYSSDIKDTAEKLSINRSYKLKDFIDTLIKYNFYLYRGHAFIRNDNDNCCRYINYWINDQFRNTDFNVNEHNFKYLKEYVEKLVNFNNNNKPHHCYRFTEYINSDMFLKLQKLYHLYDKYYGALENLKNKPKFCSDFHNLTRLYNDFINNTYKEKTKLYSNRLKDLERRINKTKENDTSTCTGYSFYVSSLQIDPPPQLESPVQVQPQAPATLSPEPLESTRLTSSYTGDHVQKQSEDEEAPILENVQEDLSSSGLPKGPEFLHVPENLTVQRFSQELNETELDDHSERPLHPELSAYGRALFQVPTEQQESEGFLKQARSAISGIIGEVNPIPVVGVSGGMGALFLLFRYTPVGTFFRGGRGRAHRIPRSFNGQFPGFPDYYDYDGGYIGYAPMNINPLAE</sequence>
<proteinExistence type="predicted"/>
<feature type="region of interest" description="Disordered" evidence="2">
    <location>
        <begin position="228"/>
        <end position="271"/>
    </location>
</feature>